<keyword evidence="6" id="KW-1185">Reference proteome</keyword>
<reference evidence="5" key="2">
    <citation type="submission" date="2024-10" db="UniProtKB">
        <authorList>
            <consortium name="EnsemblProtists"/>
        </authorList>
    </citation>
    <scope>IDENTIFICATION</scope>
</reference>
<evidence type="ECO:0000259" key="4">
    <source>
        <dbReference type="Pfam" id="PF01591"/>
    </source>
</evidence>
<dbReference type="GO" id="GO:0006000">
    <property type="term" value="P:fructose metabolic process"/>
    <property type="evidence" value="ECO:0007669"/>
    <property type="project" value="InterPro"/>
</dbReference>
<dbReference type="InterPro" id="IPR027417">
    <property type="entry name" value="P-loop_NTPase"/>
</dbReference>
<dbReference type="GO" id="GO:0004331">
    <property type="term" value="F:fructose-2,6-bisphosphate 2-phosphatase activity"/>
    <property type="evidence" value="ECO:0007669"/>
    <property type="project" value="TreeGrafter"/>
</dbReference>
<reference evidence="6" key="1">
    <citation type="journal article" date="2013" name="Nature">
        <title>Pan genome of the phytoplankton Emiliania underpins its global distribution.</title>
        <authorList>
            <person name="Read B.A."/>
            <person name="Kegel J."/>
            <person name="Klute M.J."/>
            <person name="Kuo A."/>
            <person name="Lefebvre S.C."/>
            <person name="Maumus F."/>
            <person name="Mayer C."/>
            <person name="Miller J."/>
            <person name="Monier A."/>
            <person name="Salamov A."/>
            <person name="Young J."/>
            <person name="Aguilar M."/>
            <person name="Claverie J.M."/>
            <person name="Frickenhaus S."/>
            <person name="Gonzalez K."/>
            <person name="Herman E.K."/>
            <person name="Lin Y.C."/>
            <person name="Napier J."/>
            <person name="Ogata H."/>
            <person name="Sarno A.F."/>
            <person name="Shmutz J."/>
            <person name="Schroeder D."/>
            <person name="de Vargas C."/>
            <person name="Verret F."/>
            <person name="von Dassow P."/>
            <person name="Valentin K."/>
            <person name="Van de Peer Y."/>
            <person name="Wheeler G."/>
            <person name="Dacks J.B."/>
            <person name="Delwiche C.F."/>
            <person name="Dyhrman S.T."/>
            <person name="Glockner G."/>
            <person name="John U."/>
            <person name="Richards T."/>
            <person name="Worden A.Z."/>
            <person name="Zhang X."/>
            <person name="Grigoriev I.V."/>
            <person name="Allen A.E."/>
            <person name="Bidle K."/>
            <person name="Borodovsky M."/>
            <person name="Bowler C."/>
            <person name="Brownlee C."/>
            <person name="Cock J.M."/>
            <person name="Elias M."/>
            <person name="Gladyshev V.N."/>
            <person name="Groth M."/>
            <person name="Guda C."/>
            <person name="Hadaegh A."/>
            <person name="Iglesias-Rodriguez M.D."/>
            <person name="Jenkins J."/>
            <person name="Jones B.M."/>
            <person name="Lawson T."/>
            <person name="Leese F."/>
            <person name="Lindquist E."/>
            <person name="Lobanov A."/>
            <person name="Lomsadze A."/>
            <person name="Malik S.B."/>
            <person name="Marsh M.E."/>
            <person name="Mackinder L."/>
            <person name="Mock T."/>
            <person name="Mueller-Roeber B."/>
            <person name="Pagarete A."/>
            <person name="Parker M."/>
            <person name="Probert I."/>
            <person name="Quesneville H."/>
            <person name="Raines C."/>
            <person name="Rensing S.A."/>
            <person name="Riano-Pachon D.M."/>
            <person name="Richier S."/>
            <person name="Rokitta S."/>
            <person name="Shiraiwa Y."/>
            <person name="Soanes D.M."/>
            <person name="van der Giezen M."/>
            <person name="Wahlund T.M."/>
            <person name="Williams B."/>
            <person name="Wilson W."/>
            <person name="Wolfe G."/>
            <person name="Wurch L.L."/>
        </authorList>
    </citation>
    <scope>NUCLEOTIDE SEQUENCE</scope>
</reference>
<dbReference type="PANTHER" id="PTHR10606:SF49">
    <property type="entry name" value="6-PHOSPHOFRUCTO-2-KINASE DOMAIN-CONTAINING PROTEIN"/>
    <property type="match status" value="1"/>
</dbReference>
<feature type="region of interest" description="Disordered" evidence="3">
    <location>
        <begin position="1"/>
        <end position="62"/>
    </location>
</feature>
<sequence length="623" mass="65191">MVFSRRPSRDLNAASQTPTTAADGLGFPTTQSLLDALPSPKLKGDGSASGKKSVTGHGWAPRHGGDEALLVAKALKARPDLARRARGLAECPRLLLVLVGLPARGKSILADKLERFLNWRGWKTGAFSAGACQREGRPAARGGEQGTRGEKALLGTGATRRKLEGEGSGGAAFFDSANVGSSVARGKIANAVLKEALSFFDTGGEIAIFDSSNASKDRRAMLSESVHAHGEATGRPIAIVFVESILTSPTLLLANMKAKVRASPDFYALHEPAAMESLKQRIVHYERDYESCSEEEGPYIKLFDLSSKAHAPHPARASPHLLSAHNPHPLCSPTPSPGKVEASHIYGRVSSSVLPYLLSITFVARPVALVSVPDNDDTGNFAAALAAWAEDHAGPLQVISSTHPAAMAAAARVAQAKQAQSPSHGRKTAFACDEHGERGWPASSCPRNAACHDMSTTCPVGGGEQGLASVGPPIHFAELLPSSLGSGDSPPTSFEERAALGAGTSPKDLVRRLEPSVLELEKRLAPLLVVAHAAPCRALRAYLLGLLQPREPLRRAVQWPSARARIGAPLLESLHASSSAGAAALADDATSLVELTPSDKIYGFAESIVSLARRSGIVGAGSA</sequence>
<dbReference type="EnsemblProtists" id="EOD18346">
    <property type="protein sequence ID" value="EOD18346"/>
    <property type="gene ID" value="EMIHUDRAFT_196548"/>
</dbReference>
<dbReference type="Pfam" id="PF01591">
    <property type="entry name" value="6PF2K"/>
    <property type="match status" value="1"/>
</dbReference>
<dbReference type="GO" id="GO:0005829">
    <property type="term" value="C:cytosol"/>
    <property type="evidence" value="ECO:0007669"/>
    <property type="project" value="TreeGrafter"/>
</dbReference>
<organism evidence="5 6">
    <name type="scientific">Emiliania huxleyi (strain CCMP1516)</name>
    <dbReference type="NCBI Taxonomy" id="280463"/>
    <lineage>
        <taxon>Eukaryota</taxon>
        <taxon>Haptista</taxon>
        <taxon>Haptophyta</taxon>
        <taxon>Prymnesiophyceae</taxon>
        <taxon>Isochrysidales</taxon>
        <taxon>Noelaerhabdaceae</taxon>
        <taxon>Emiliania</taxon>
    </lineage>
</organism>
<dbReference type="SUPFAM" id="SSF53254">
    <property type="entry name" value="Phosphoglycerate mutase-like"/>
    <property type="match status" value="1"/>
</dbReference>
<feature type="region of interest" description="Disordered" evidence="3">
    <location>
        <begin position="134"/>
        <end position="166"/>
    </location>
</feature>
<dbReference type="GO" id="GO:0003873">
    <property type="term" value="F:6-phosphofructo-2-kinase activity"/>
    <property type="evidence" value="ECO:0007669"/>
    <property type="project" value="InterPro"/>
</dbReference>
<evidence type="ECO:0000313" key="5">
    <source>
        <dbReference type="EnsemblProtists" id="EOD18346"/>
    </source>
</evidence>
<dbReference type="eggNOG" id="KOG0234">
    <property type="taxonomic scope" value="Eukaryota"/>
</dbReference>
<dbReference type="SUPFAM" id="SSF52540">
    <property type="entry name" value="P-loop containing nucleoside triphosphate hydrolases"/>
    <property type="match status" value="1"/>
</dbReference>
<dbReference type="PaxDb" id="2903-EOD18346"/>
<dbReference type="Gene3D" id="3.40.50.300">
    <property type="entry name" value="P-loop containing nucleotide triphosphate hydrolases"/>
    <property type="match status" value="1"/>
</dbReference>
<evidence type="ECO:0000313" key="6">
    <source>
        <dbReference type="Proteomes" id="UP000013827"/>
    </source>
</evidence>
<evidence type="ECO:0000256" key="2">
    <source>
        <dbReference type="ARBA" id="ARBA00022840"/>
    </source>
</evidence>
<feature type="domain" description="6-phosphofructo-2-kinase" evidence="4">
    <location>
        <begin position="93"/>
        <end position="307"/>
    </location>
</feature>
<dbReference type="GO" id="GO:0005524">
    <property type="term" value="F:ATP binding"/>
    <property type="evidence" value="ECO:0007669"/>
    <property type="project" value="UniProtKB-KW"/>
</dbReference>
<keyword evidence="2" id="KW-0067">ATP-binding</keyword>
<protein>
    <recommendedName>
        <fullName evidence="4">6-phosphofructo-2-kinase domain-containing protein</fullName>
    </recommendedName>
</protein>
<dbReference type="STRING" id="2903.R1E5K3"/>
<dbReference type="AlphaFoldDB" id="A0A0D3J4B1"/>
<evidence type="ECO:0000256" key="3">
    <source>
        <dbReference type="SAM" id="MobiDB-lite"/>
    </source>
</evidence>
<accession>A0A0D3J4B1</accession>
<dbReference type="GO" id="GO:0006003">
    <property type="term" value="P:fructose 2,6-bisphosphate metabolic process"/>
    <property type="evidence" value="ECO:0007669"/>
    <property type="project" value="InterPro"/>
</dbReference>
<dbReference type="InterPro" id="IPR003094">
    <property type="entry name" value="6Pfruct_kin"/>
</dbReference>
<dbReference type="InterPro" id="IPR029033">
    <property type="entry name" value="His_PPase_superfam"/>
</dbReference>
<evidence type="ECO:0000256" key="1">
    <source>
        <dbReference type="ARBA" id="ARBA00022741"/>
    </source>
</evidence>
<dbReference type="PANTHER" id="PTHR10606">
    <property type="entry name" value="6-PHOSPHOFRUCTO-2-KINASE/FRUCTOSE-2,6-BISPHOSPHATASE"/>
    <property type="match status" value="1"/>
</dbReference>
<dbReference type="Proteomes" id="UP000013827">
    <property type="component" value="Unassembled WGS sequence"/>
</dbReference>
<proteinExistence type="predicted"/>
<dbReference type="GeneID" id="19046347"/>
<dbReference type="KEGG" id="ehx:EMIHUDRAFT_196548"/>
<keyword evidence="1" id="KW-0547">Nucleotide-binding</keyword>
<dbReference type="InterPro" id="IPR013079">
    <property type="entry name" value="6Phosfructo_kin"/>
</dbReference>
<dbReference type="HOGENOM" id="CLU_497357_0_0_1"/>
<dbReference type="RefSeq" id="XP_005770775.1">
    <property type="nucleotide sequence ID" value="XM_005770718.1"/>
</dbReference>
<name>A0A0D3J4B1_EMIH1</name>